<gene>
    <name evidence="1" type="ORF">DS843_25280</name>
</gene>
<evidence type="ECO:0000313" key="2">
    <source>
        <dbReference type="Proteomes" id="UP000480854"/>
    </source>
</evidence>
<proteinExistence type="predicted"/>
<dbReference type="AlphaFoldDB" id="A0A9W7KPU9"/>
<evidence type="ECO:0000313" key="1">
    <source>
        <dbReference type="EMBL" id="KAA0676991.1"/>
    </source>
</evidence>
<name>A0A9W7KPU9_9PROT</name>
<sequence>MRWGTPERITPFHRSWVIQIHRHHSNAWESFVTATALVPVERLPAAARIVVDALSAWIAETSEPFDEVGFPIAVWCAEQLPEIEDDVLNRLDRAAVRQLLGECCLGLRNLPDFAETIDPHFAEMVDRAVMPPAGRQATRIRDVVRMKRGVLWLDENGRVRFFTQLALDDADIQYLDDSLLLLAALGWVASRTRLHPSKAPVLFQPLSSIRVRMRMLTLLDRDGVDTVLERVCPDLSGTERAQLHAALLGA</sequence>
<keyword evidence="2" id="KW-1185">Reference proteome</keyword>
<reference evidence="1 2" key="1">
    <citation type="submission" date="2018-07" db="EMBL/GenBank/DDBJ databases">
        <title>Genome sequence of Azospirillum sp. ATCC 49961.</title>
        <authorList>
            <person name="Sant'Anna F.H."/>
            <person name="Baldani J.I."/>
            <person name="Zilli J.E."/>
            <person name="Reis V.M."/>
            <person name="Hartmann A."/>
            <person name="Cruz L."/>
            <person name="de Souza E.M."/>
            <person name="de Oliveira Pedrosa F."/>
            <person name="Passaglia L.M.P."/>
        </authorList>
    </citation>
    <scope>NUCLEOTIDE SEQUENCE [LARGE SCALE GENOMIC DNA]</scope>
    <source>
        <strain evidence="1 2">ATCC 49961</strain>
    </source>
</reference>
<dbReference type="EMBL" id="QOKW01000028">
    <property type="protein sequence ID" value="KAA0676991.1"/>
    <property type="molecule type" value="Genomic_DNA"/>
</dbReference>
<protein>
    <submittedName>
        <fullName evidence="1">Uncharacterized protein</fullName>
    </submittedName>
</protein>
<comment type="caution">
    <text evidence="1">The sequence shown here is derived from an EMBL/GenBank/DDBJ whole genome shotgun (WGS) entry which is preliminary data.</text>
</comment>
<accession>A0A9W7KPU9</accession>
<dbReference type="Proteomes" id="UP000480854">
    <property type="component" value="Unassembled WGS sequence"/>
</dbReference>
<organism evidence="1 2">
    <name type="scientific">Roseomonas genomospecies 6</name>
    <dbReference type="NCBI Taxonomy" id="214106"/>
    <lineage>
        <taxon>Bacteria</taxon>
        <taxon>Pseudomonadati</taxon>
        <taxon>Pseudomonadota</taxon>
        <taxon>Alphaproteobacteria</taxon>
        <taxon>Acetobacterales</taxon>
        <taxon>Roseomonadaceae</taxon>
        <taxon>Roseomonas</taxon>
    </lineage>
</organism>